<protein>
    <recommendedName>
        <fullName evidence="3">DDE Tnp4 domain-containing protein</fullName>
    </recommendedName>
</protein>
<keyword evidence="5" id="KW-1185">Reference proteome</keyword>
<dbReference type="EMBL" id="JAPFRF010000010">
    <property type="protein sequence ID" value="KAJ7320502.1"/>
    <property type="molecule type" value="Genomic_DNA"/>
</dbReference>
<comment type="caution">
    <text evidence="4">The sequence shown here is derived from an EMBL/GenBank/DDBJ whole genome shotgun (WGS) entry which is preliminary data.</text>
</comment>
<dbReference type="InterPro" id="IPR027806">
    <property type="entry name" value="HARBI1_dom"/>
</dbReference>
<proteinExistence type="predicted"/>
<feature type="non-terminal residue" evidence="4">
    <location>
        <position position="1"/>
    </location>
</feature>
<name>A0A9Q0XP29_9SAUR</name>
<sequence length="149" mass="17095">LTGHSGVNNDAHVFWSLLLFKKMEEGTLIPGTPMFHYASIPPIILGDGAYLLCKWFMKPYAVPTNEQERHYNKVFNQSRDVVERVFGCLKSICHNGNILHCCAFRPLVHTLRTEWLNEGPINLCLAIHSSKSQCLNFEYSHTENKLDFE</sequence>
<keyword evidence="2" id="KW-0479">Metal-binding</keyword>
<accession>A0A9Q0XP29</accession>
<feature type="domain" description="DDE Tnp4" evidence="3">
    <location>
        <begin position="3"/>
        <end position="91"/>
    </location>
</feature>
<dbReference type="OrthoDB" id="6581217at2759"/>
<reference evidence="4" key="1">
    <citation type="journal article" date="2023" name="DNA Res.">
        <title>Chromosome-level genome assembly of Phrynocephalus forsythii using third-generation DNA sequencing and Hi-C analysis.</title>
        <authorList>
            <person name="Qi Y."/>
            <person name="Zhao W."/>
            <person name="Zhao Y."/>
            <person name="Niu C."/>
            <person name="Cao S."/>
            <person name="Zhang Y."/>
        </authorList>
    </citation>
    <scope>NUCLEOTIDE SEQUENCE</scope>
    <source>
        <tissue evidence="4">Muscle</tissue>
    </source>
</reference>
<gene>
    <name evidence="4" type="ORF">JRQ81_020013</name>
</gene>
<dbReference type="GO" id="GO:0046872">
    <property type="term" value="F:metal ion binding"/>
    <property type="evidence" value="ECO:0007669"/>
    <property type="project" value="UniProtKB-KW"/>
</dbReference>
<evidence type="ECO:0000256" key="2">
    <source>
        <dbReference type="ARBA" id="ARBA00022723"/>
    </source>
</evidence>
<dbReference type="Pfam" id="PF13359">
    <property type="entry name" value="DDE_Tnp_4"/>
    <property type="match status" value="1"/>
</dbReference>
<evidence type="ECO:0000259" key="3">
    <source>
        <dbReference type="Pfam" id="PF13359"/>
    </source>
</evidence>
<dbReference type="Proteomes" id="UP001142489">
    <property type="component" value="Unassembled WGS sequence"/>
</dbReference>
<evidence type="ECO:0000313" key="4">
    <source>
        <dbReference type="EMBL" id="KAJ7320502.1"/>
    </source>
</evidence>
<evidence type="ECO:0000256" key="1">
    <source>
        <dbReference type="ARBA" id="ARBA00001968"/>
    </source>
</evidence>
<comment type="cofactor">
    <cofactor evidence="1">
        <name>a divalent metal cation</name>
        <dbReference type="ChEBI" id="CHEBI:60240"/>
    </cofactor>
</comment>
<organism evidence="4 5">
    <name type="scientific">Phrynocephalus forsythii</name>
    <dbReference type="NCBI Taxonomy" id="171643"/>
    <lineage>
        <taxon>Eukaryota</taxon>
        <taxon>Metazoa</taxon>
        <taxon>Chordata</taxon>
        <taxon>Craniata</taxon>
        <taxon>Vertebrata</taxon>
        <taxon>Euteleostomi</taxon>
        <taxon>Lepidosauria</taxon>
        <taxon>Squamata</taxon>
        <taxon>Bifurcata</taxon>
        <taxon>Unidentata</taxon>
        <taxon>Episquamata</taxon>
        <taxon>Toxicofera</taxon>
        <taxon>Iguania</taxon>
        <taxon>Acrodonta</taxon>
        <taxon>Agamidae</taxon>
        <taxon>Agaminae</taxon>
        <taxon>Phrynocephalus</taxon>
    </lineage>
</organism>
<dbReference type="AlphaFoldDB" id="A0A9Q0XP29"/>
<evidence type="ECO:0000313" key="5">
    <source>
        <dbReference type="Proteomes" id="UP001142489"/>
    </source>
</evidence>